<feature type="region of interest" description="Disordered" evidence="1">
    <location>
        <begin position="1"/>
        <end position="146"/>
    </location>
</feature>
<evidence type="ECO:0000256" key="1">
    <source>
        <dbReference type="SAM" id="MobiDB-lite"/>
    </source>
</evidence>
<feature type="compositionally biased region" description="Polar residues" evidence="1">
    <location>
        <begin position="57"/>
        <end position="66"/>
    </location>
</feature>
<organism evidence="2 3">
    <name type="scientific">Myotis myotis</name>
    <name type="common">Greater mouse-eared bat</name>
    <name type="synonym">Vespertilio myotis</name>
    <dbReference type="NCBI Taxonomy" id="51298"/>
    <lineage>
        <taxon>Eukaryota</taxon>
        <taxon>Metazoa</taxon>
        <taxon>Chordata</taxon>
        <taxon>Craniata</taxon>
        <taxon>Vertebrata</taxon>
        <taxon>Euteleostomi</taxon>
        <taxon>Mammalia</taxon>
        <taxon>Eutheria</taxon>
        <taxon>Laurasiatheria</taxon>
        <taxon>Chiroptera</taxon>
        <taxon>Yangochiroptera</taxon>
        <taxon>Vespertilionidae</taxon>
        <taxon>Myotis</taxon>
    </lineage>
</organism>
<keyword evidence="3" id="KW-1185">Reference proteome</keyword>
<feature type="compositionally biased region" description="Pro residues" evidence="1">
    <location>
        <begin position="72"/>
        <end position="85"/>
    </location>
</feature>
<sequence length="146" mass="14975">MPSPGGAASSQDRVPLGQGRRAGSAGKGTPGRERGGMEVGMWVGLARRPAREGRRVNPTSLRWTPTSRKKTPPPAGRGKGPPPPGAQSDAPQSDGGAAGAEGKGAFPEEPPPTRRTRGARPRPPASLAPPPWSPLGFLPVAPEFKG</sequence>
<dbReference type="EMBL" id="JABWUV010000012">
    <property type="protein sequence ID" value="KAF6314752.1"/>
    <property type="molecule type" value="Genomic_DNA"/>
</dbReference>
<protein>
    <submittedName>
        <fullName evidence="2">Uncharacterized protein</fullName>
    </submittedName>
</protein>
<comment type="caution">
    <text evidence="2">The sequence shown here is derived from an EMBL/GenBank/DDBJ whole genome shotgun (WGS) entry which is preliminary data.</text>
</comment>
<dbReference type="AlphaFoldDB" id="A0A7J7UPN3"/>
<reference evidence="2 3" key="1">
    <citation type="journal article" date="2020" name="Nature">
        <title>Six reference-quality genomes reveal evolution of bat adaptations.</title>
        <authorList>
            <person name="Jebb D."/>
            <person name="Huang Z."/>
            <person name="Pippel M."/>
            <person name="Hughes G.M."/>
            <person name="Lavrichenko K."/>
            <person name="Devanna P."/>
            <person name="Winkler S."/>
            <person name="Jermiin L.S."/>
            <person name="Skirmuntt E.C."/>
            <person name="Katzourakis A."/>
            <person name="Burkitt-Gray L."/>
            <person name="Ray D.A."/>
            <person name="Sullivan K.A.M."/>
            <person name="Roscito J.G."/>
            <person name="Kirilenko B.M."/>
            <person name="Davalos L.M."/>
            <person name="Corthals A.P."/>
            <person name="Power M.L."/>
            <person name="Jones G."/>
            <person name="Ransome R.D."/>
            <person name="Dechmann D.K.N."/>
            <person name="Locatelli A.G."/>
            <person name="Puechmaille S.J."/>
            <person name="Fedrigo O."/>
            <person name="Jarvis E.D."/>
            <person name="Hiller M."/>
            <person name="Vernes S.C."/>
            <person name="Myers E.W."/>
            <person name="Teeling E.C."/>
        </authorList>
    </citation>
    <scope>NUCLEOTIDE SEQUENCE [LARGE SCALE GENOMIC DNA]</scope>
    <source>
        <strain evidence="2">MMyoMyo1</strain>
        <tissue evidence="2">Flight muscle</tissue>
    </source>
</reference>
<proteinExistence type="predicted"/>
<accession>A0A7J7UPN3</accession>
<feature type="compositionally biased region" description="Pro residues" evidence="1">
    <location>
        <begin position="121"/>
        <end position="133"/>
    </location>
</feature>
<dbReference type="Proteomes" id="UP000527355">
    <property type="component" value="Unassembled WGS sequence"/>
</dbReference>
<evidence type="ECO:0000313" key="3">
    <source>
        <dbReference type="Proteomes" id="UP000527355"/>
    </source>
</evidence>
<gene>
    <name evidence="2" type="ORF">mMyoMyo1_008555</name>
</gene>
<evidence type="ECO:0000313" key="2">
    <source>
        <dbReference type="EMBL" id="KAF6314752.1"/>
    </source>
</evidence>
<name>A0A7J7UPN3_MYOMY</name>